<accession>X1MQA8</accession>
<organism evidence="1">
    <name type="scientific">marine sediment metagenome</name>
    <dbReference type="NCBI Taxonomy" id="412755"/>
    <lineage>
        <taxon>unclassified sequences</taxon>
        <taxon>metagenomes</taxon>
        <taxon>ecological metagenomes</taxon>
    </lineage>
</organism>
<reference evidence="1" key="1">
    <citation type="journal article" date="2014" name="Front. Microbiol.">
        <title>High frequency of phylogenetically diverse reductive dehalogenase-homologous genes in deep subseafloor sedimentary metagenomes.</title>
        <authorList>
            <person name="Kawai M."/>
            <person name="Futagami T."/>
            <person name="Toyoda A."/>
            <person name="Takaki Y."/>
            <person name="Nishi S."/>
            <person name="Hori S."/>
            <person name="Arai W."/>
            <person name="Tsubouchi T."/>
            <person name="Morono Y."/>
            <person name="Uchiyama I."/>
            <person name="Ito T."/>
            <person name="Fujiyama A."/>
            <person name="Inagaki F."/>
            <person name="Takami H."/>
        </authorList>
    </citation>
    <scope>NUCLEOTIDE SEQUENCE</scope>
    <source>
        <strain evidence="1">Expedition CK06-06</strain>
    </source>
</reference>
<evidence type="ECO:0000313" key="1">
    <source>
        <dbReference type="EMBL" id="GAI08544.1"/>
    </source>
</evidence>
<feature type="non-terminal residue" evidence="1">
    <location>
        <position position="98"/>
    </location>
</feature>
<protein>
    <submittedName>
        <fullName evidence="1">Uncharacterized protein</fullName>
    </submittedName>
</protein>
<sequence length="98" mass="11533">MYAIDWAVKKELRILNIKKDKLKTISSTIKEFKKFLAKIKKPTNFYFEEGGGDSFKLLARRDDHRVFTIPGKRTKEYREKKRLEKNDEVDAVIIGLLA</sequence>
<comment type="caution">
    <text evidence="1">The sequence shown here is derived from an EMBL/GenBank/DDBJ whole genome shotgun (WGS) entry which is preliminary data.</text>
</comment>
<dbReference type="EMBL" id="BARV01007478">
    <property type="protein sequence ID" value="GAI08544.1"/>
    <property type="molecule type" value="Genomic_DNA"/>
</dbReference>
<name>X1MQA8_9ZZZZ</name>
<gene>
    <name evidence="1" type="ORF">S06H3_15221</name>
</gene>
<dbReference type="AlphaFoldDB" id="X1MQA8"/>
<proteinExistence type="predicted"/>